<sequence length="814" mass="85990">MALLCAAHARGALLGIIVLLLLRTLKADPGDGAALLEFKWGLKNPQVVASWSEAVGDPCVPGQAWLGVTCSGLRIVQLVLDSLDLSGPLTPGLGNLGALQRLQLANNSLASSIPSSFGQLTNLQTLDLRGNLLTGSIPAELGSLRALSYLDLSFNGFSGQFPSALGSLSTLTYFSVSGNLQLTGALPSTLGQLSRCTTLLLDNNQFQGPVPDSFGNLSALVTLTLEHNSLFNNLPSTFANLVNLETLTAGYNQLSGLLPAFLGTLPRLRTVRLNNNGYSGSIPAGLNRGGALQTLDISSNYLTQAVPASLLTIPFLNVSNNRGLCGAPGLPLCSDGSSPPSPETSPIGPPGMPPPPDGIGRGGGGGSDSGTTAGIVVGVLLAMVLVIAGGAFLVWRRRRGLNDVASPTSKGAAALLPLPSSRGPLLGSAARPLGVALPNKRWDVYSYRELSRATGQFSEDNILGEGGFGHVYKGVLKGGDVVAVKRLGSARSQGEREFRSEVDIISSVRHRNVVRLRGCCSEGAKRLLVYDYLPNGSLDSHLFGERAREQVMPWATRLRIAVDSARGLAYLHEDCSPRIIHRDVKSSNILLDERLQAKVADFGLARLSGLDETHVTTRVIGTFGYLAPEYAMSGQLTEKSDVYSFGVVLLELITGRKAVDTSRTPDAVNLVDWAKTLAQAGRIGDLGDPAESIPKDELLQVAEVAFTCVRRAAGQRPKMSQVMALLEQIEKKEYRIDMSNVSGSLDEEPPDYGMAPGPPDSYPSQTHLFAELVHGGDAVADAANKEGELGAPSDTGLNRANSKEALFANTYRSM</sequence>
<organism evidence="25 26">
    <name type="scientific">Klebsormidium nitens</name>
    <name type="common">Green alga</name>
    <name type="synonym">Ulothrix nitens</name>
    <dbReference type="NCBI Taxonomy" id="105231"/>
    <lineage>
        <taxon>Eukaryota</taxon>
        <taxon>Viridiplantae</taxon>
        <taxon>Streptophyta</taxon>
        <taxon>Klebsormidiophyceae</taxon>
        <taxon>Klebsormidiales</taxon>
        <taxon>Klebsormidiaceae</taxon>
        <taxon>Klebsormidium</taxon>
    </lineage>
</organism>
<keyword evidence="15 22" id="KW-0472">Membrane</keyword>
<evidence type="ECO:0000256" key="6">
    <source>
        <dbReference type="ARBA" id="ARBA00022614"/>
    </source>
</evidence>
<gene>
    <name evidence="25" type="ORF">KFL_002160120</name>
</gene>
<comment type="catalytic activity">
    <reaction evidence="19">
        <text>L-seryl-[protein] + ATP = O-phospho-L-seryl-[protein] + ADP + H(+)</text>
        <dbReference type="Rhea" id="RHEA:17989"/>
        <dbReference type="Rhea" id="RHEA-COMP:9863"/>
        <dbReference type="Rhea" id="RHEA-COMP:11604"/>
        <dbReference type="ChEBI" id="CHEBI:15378"/>
        <dbReference type="ChEBI" id="CHEBI:29999"/>
        <dbReference type="ChEBI" id="CHEBI:30616"/>
        <dbReference type="ChEBI" id="CHEBI:83421"/>
        <dbReference type="ChEBI" id="CHEBI:456216"/>
        <dbReference type="EC" id="2.7.11.1"/>
    </reaction>
</comment>
<feature type="domain" description="Protein kinase" evidence="24">
    <location>
        <begin position="457"/>
        <end position="729"/>
    </location>
</feature>
<dbReference type="InterPro" id="IPR008271">
    <property type="entry name" value="Ser/Thr_kinase_AS"/>
</dbReference>
<keyword evidence="13 20" id="KW-0067">ATP-binding</keyword>
<dbReference type="InterPro" id="IPR000719">
    <property type="entry name" value="Prot_kinase_dom"/>
</dbReference>
<comment type="subcellular location">
    <subcellularLocation>
        <location evidence="1">Cell membrane</location>
        <topology evidence="1">Single-pass membrane protein</topology>
    </subcellularLocation>
</comment>
<dbReference type="InterPro" id="IPR017441">
    <property type="entry name" value="Protein_kinase_ATP_BS"/>
</dbReference>
<keyword evidence="10" id="KW-0677">Repeat</keyword>
<dbReference type="InterPro" id="IPR011009">
    <property type="entry name" value="Kinase-like_dom_sf"/>
</dbReference>
<dbReference type="SUPFAM" id="SSF52058">
    <property type="entry name" value="L domain-like"/>
    <property type="match status" value="1"/>
</dbReference>
<feature type="compositionally biased region" description="Pro residues" evidence="21">
    <location>
        <begin position="339"/>
        <end position="357"/>
    </location>
</feature>
<dbReference type="GO" id="GO:0004674">
    <property type="term" value="F:protein serine/threonine kinase activity"/>
    <property type="evidence" value="ECO:0007669"/>
    <property type="project" value="UniProtKB-KW"/>
</dbReference>
<dbReference type="Pfam" id="PF13855">
    <property type="entry name" value="LRR_8"/>
    <property type="match status" value="2"/>
</dbReference>
<dbReference type="PROSITE" id="PS00108">
    <property type="entry name" value="PROTEIN_KINASE_ST"/>
    <property type="match status" value="1"/>
</dbReference>
<reference evidence="25 26" key="1">
    <citation type="journal article" date="2014" name="Nat. Commun.">
        <title>Klebsormidium flaccidum genome reveals primary factors for plant terrestrial adaptation.</title>
        <authorList>
            <person name="Hori K."/>
            <person name="Maruyama F."/>
            <person name="Fujisawa T."/>
            <person name="Togashi T."/>
            <person name="Yamamoto N."/>
            <person name="Seo M."/>
            <person name="Sato S."/>
            <person name="Yamada T."/>
            <person name="Mori H."/>
            <person name="Tajima N."/>
            <person name="Moriyama T."/>
            <person name="Ikeuchi M."/>
            <person name="Watanabe M."/>
            <person name="Wada H."/>
            <person name="Kobayashi K."/>
            <person name="Saito M."/>
            <person name="Masuda T."/>
            <person name="Sasaki-Sekimoto Y."/>
            <person name="Mashiguchi K."/>
            <person name="Awai K."/>
            <person name="Shimojima M."/>
            <person name="Masuda S."/>
            <person name="Iwai M."/>
            <person name="Nobusawa T."/>
            <person name="Narise T."/>
            <person name="Kondo S."/>
            <person name="Saito H."/>
            <person name="Sato R."/>
            <person name="Murakawa M."/>
            <person name="Ihara Y."/>
            <person name="Oshima-Yamada Y."/>
            <person name="Ohtaka K."/>
            <person name="Satoh M."/>
            <person name="Sonobe K."/>
            <person name="Ishii M."/>
            <person name="Ohtani R."/>
            <person name="Kanamori-Sato M."/>
            <person name="Honoki R."/>
            <person name="Miyazaki D."/>
            <person name="Mochizuki H."/>
            <person name="Umetsu J."/>
            <person name="Higashi K."/>
            <person name="Shibata D."/>
            <person name="Kamiya Y."/>
            <person name="Sato N."/>
            <person name="Nakamura Y."/>
            <person name="Tabata S."/>
            <person name="Ida S."/>
            <person name="Kurokawa K."/>
            <person name="Ohta H."/>
        </authorList>
    </citation>
    <scope>NUCLEOTIDE SEQUENCE [LARGE SCALE GENOMIC DNA]</scope>
    <source>
        <strain evidence="25 26">NIES-2285</strain>
    </source>
</reference>
<dbReference type="Pfam" id="PF07714">
    <property type="entry name" value="PK_Tyr_Ser-Thr"/>
    <property type="match status" value="1"/>
</dbReference>
<dbReference type="FunFam" id="3.30.200.20:FF:000542">
    <property type="entry name" value="Receptor-like serine/threonine-protein kinase At4g25390"/>
    <property type="match status" value="1"/>
</dbReference>
<dbReference type="PROSITE" id="PS50011">
    <property type="entry name" value="PROTEIN_KINASE_DOM"/>
    <property type="match status" value="1"/>
</dbReference>
<keyword evidence="5" id="KW-0723">Serine/threonine-protein kinase</keyword>
<evidence type="ECO:0000256" key="17">
    <source>
        <dbReference type="ARBA" id="ARBA00023180"/>
    </source>
</evidence>
<dbReference type="Gene3D" id="3.80.10.10">
    <property type="entry name" value="Ribonuclease Inhibitor"/>
    <property type="match status" value="2"/>
</dbReference>
<dbReference type="InterPro" id="IPR001245">
    <property type="entry name" value="Ser-Thr/Tyr_kinase_cat_dom"/>
</dbReference>
<evidence type="ECO:0000256" key="10">
    <source>
        <dbReference type="ARBA" id="ARBA00022737"/>
    </source>
</evidence>
<dbReference type="PANTHER" id="PTHR27000">
    <property type="entry name" value="LEUCINE-RICH REPEAT RECEPTOR-LIKE PROTEIN KINASE FAMILY PROTEIN-RELATED"/>
    <property type="match status" value="1"/>
</dbReference>
<feature type="chain" id="PRO_5013344833" description="non-specific serine/threonine protein kinase" evidence="23">
    <location>
        <begin position="28"/>
        <end position="814"/>
    </location>
</feature>
<dbReference type="FunFam" id="3.80.10.10:FF:000383">
    <property type="entry name" value="Leucine-rich repeat receptor protein kinase EMS1"/>
    <property type="match status" value="1"/>
</dbReference>
<evidence type="ECO:0000256" key="15">
    <source>
        <dbReference type="ARBA" id="ARBA00023136"/>
    </source>
</evidence>
<keyword evidence="12 25" id="KW-0418">Kinase</keyword>
<evidence type="ECO:0000256" key="19">
    <source>
        <dbReference type="ARBA" id="ARBA00048679"/>
    </source>
</evidence>
<dbReference type="EMBL" id="DF237165">
    <property type="protein sequence ID" value="GAQ85002.1"/>
    <property type="molecule type" value="Genomic_DNA"/>
</dbReference>
<comment type="catalytic activity">
    <reaction evidence="18">
        <text>L-threonyl-[protein] + ATP = O-phospho-L-threonyl-[protein] + ADP + H(+)</text>
        <dbReference type="Rhea" id="RHEA:46608"/>
        <dbReference type="Rhea" id="RHEA-COMP:11060"/>
        <dbReference type="Rhea" id="RHEA-COMP:11605"/>
        <dbReference type="ChEBI" id="CHEBI:15378"/>
        <dbReference type="ChEBI" id="CHEBI:30013"/>
        <dbReference type="ChEBI" id="CHEBI:30616"/>
        <dbReference type="ChEBI" id="CHEBI:61977"/>
        <dbReference type="ChEBI" id="CHEBI:456216"/>
        <dbReference type="EC" id="2.7.11.1"/>
    </reaction>
</comment>
<dbReference type="GO" id="GO:0005524">
    <property type="term" value="F:ATP binding"/>
    <property type="evidence" value="ECO:0007669"/>
    <property type="project" value="UniProtKB-UniRule"/>
</dbReference>
<keyword evidence="6" id="KW-0433">Leucine-rich repeat</keyword>
<keyword evidence="11 20" id="KW-0547">Nucleotide-binding</keyword>
<accession>A0A1Y1I4W9</accession>
<dbReference type="SMART" id="SM00220">
    <property type="entry name" value="S_TKc"/>
    <property type="match status" value="1"/>
</dbReference>
<evidence type="ECO:0000256" key="18">
    <source>
        <dbReference type="ARBA" id="ARBA00047899"/>
    </source>
</evidence>
<evidence type="ECO:0000256" key="11">
    <source>
        <dbReference type="ARBA" id="ARBA00022741"/>
    </source>
</evidence>
<keyword evidence="8 22" id="KW-0812">Transmembrane</keyword>
<protein>
    <recommendedName>
        <fullName evidence="3">non-specific serine/threonine protein kinase</fullName>
        <ecNumber evidence="3">2.7.11.1</ecNumber>
    </recommendedName>
</protein>
<dbReference type="FunFam" id="1.10.510.10:FF:000146">
    <property type="entry name" value="LRR receptor-like serine/threonine-protein kinase IOS1"/>
    <property type="match status" value="1"/>
</dbReference>
<dbReference type="CDD" id="cd12087">
    <property type="entry name" value="TM_EGFR-like"/>
    <property type="match status" value="1"/>
</dbReference>
<evidence type="ECO:0000313" key="26">
    <source>
        <dbReference type="Proteomes" id="UP000054558"/>
    </source>
</evidence>
<dbReference type="EC" id="2.7.11.1" evidence="3"/>
<evidence type="ECO:0000256" key="20">
    <source>
        <dbReference type="PROSITE-ProRule" id="PRU10141"/>
    </source>
</evidence>
<dbReference type="Pfam" id="PF08263">
    <property type="entry name" value="LRRNT_2"/>
    <property type="match status" value="1"/>
</dbReference>
<keyword evidence="4" id="KW-1003">Cell membrane</keyword>
<dbReference type="InterPro" id="IPR032675">
    <property type="entry name" value="LRR_dom_sf"/>
</dbReference>
<feature type="signal peptide" evidence="23">
    <location>
        <begin position="1"/>
        <end position="27"/>
    </location>
</feature>
<evidence type="ECO:0000256" key="5">
    <source>
        <dbReference type="ARBA" id="ARBA00022527"/>
    </source>
</evidence>
<dbReference type="SMART" id="SM00369">
    <property type="entry name" value="LRR_TYP"/>
    <property type="match status" value="5"/>
</dbReference>
<evidence type="ECO:0000256" key="14">
    <source>
        <dbReference type="ARBA" id="ARBA00022989"/>
    </source>
</evidence>
<comment type="similarity">
    <text evidence="2">Belongs to the protein kinase superfamily. Ser/Thr protein kinase family.</text>
</comment>
<dbReference type="SUPFAM" id="SSF56112">
    <property type="entry name" value="Protein kinase-like (PK-like)"/>
    <property type="match status" value="1"/>
</dbReference>
<evidence type="ECO:0000256" key="16">
    <source>
        <dbReference type="ARBA" id="ARBA00023170"/>
    </source>
</evidence>
<dbReference type="GO" id="GO:0045088">
    <property type="term" value="P:regulation of innate immune response"/>
    <property type="evidence" value="ECO:0000318"/>
    <property type="project" value="GO_Central"/>
</dbReference>
<dbReference type="GO" id="GO:0004672">
    <property type="term" value="F:protein kinase activity"/>
    <property type="evidence" value="ECO:0000318"/>
    <property type="project" value="GO_Central"/>
</dbReference>
<feature type="transmembrane region" description="Helical" evidence="22">
    <location>
        <begin position="375"/>
        <end position="395"/>
    </location>
</feature>
<dbReference type="InterPro" id="IPR013210">
    <property type="entry name" value="LRR_N_plant-typ"/>
</dbReference>
<dbReference type="GO" id="GO:0005886">
    <property type="term" value="C:plasma membrane"/>
    <property type="evidence" value="ECO:0007669"/>
    <property type="project" value="UniProtKB-SubCell"/>
</dbReference>
<feature type="region of interest" description="Disordered" evidence="21">
    <location>
        <begin position="334"/>
        <end position="367"/>
    </location>
</feature>
<dbReference type="CDD" id="cd14066">
    <property type="entry name" value="STKc_IRAK"/>
    <property type="match status" value="1"/>
</dbReference>
<keyword evidence="17" id="KW-0325">Glycoprotein</keyword>
<evidence type="ECO:0000256" key="9">
    <source>
        <dbReference type="ARBA" id="ARBA00022729"/>
    </source>
</evidence>
<dbReference type="Gene3D" id="1.10.510.10">
    <property type="entry name" value="Transferase(Phosphotransferase) domain 1"/>
    <property type="match status" value="1"/>
</dbReference>
<feature type="binding site" evidence="20">
    <location>
        <position position="485"/>
    </location>
    <ligand>
        <name>ATP</name>
        <dbReference type="ChEBI" id="CHEBI:30616"/>
    </ligand>
</feature>
<keyword evidence="9 23" id="KW-0732">Signal</keyword>
<keyword evidence="14 22" id="KW-1133">Transmembrane helix</keyword>
<dbReference type="AlphaFoldDB" id="A0A1Y1I4W9"/>
<keyword evidence="16 25" id="KW-0675">Receptor</keyword>
<evidence type="ECO:0000313" key="25">
    <source>
        <dbReference type="EMBL" id="GAQ85002.1"/>
    </source>
</evidence>
<dbReference type="InterPro" id="IPR001611">
    <property type="entry name" value="Leu-rich_rpt"/>
</dbReference>
<dbReference type="PANTHER" id="PTHR27000:SF642">
    <property type="entry name" value="INACTIVE LEUCINE-RICH REPEAT RECEPTOR KINASE XIAO-RELATED"/>
    <property type="match status" value="1"/>
</dbReference>
<name>A0A1Y1I4W9_KLENI</name>
<evidence type="ECO:0000256" key="2">
    <source>
        <dbReference type="ARBA" id="ARBA00008684"/>
    </source>
</evidence>
<evidence type="ECO:0000256" key="23">
    <source>
        <dbReference type="SAM" id="SignalP"/>
    </source>
</evidence>
<evidence type="ECO:0000256" key="3">
    <source>
        <dbReference type="ARBA" id="ARBA00012513"/>
    </source>
</evidence>
<dbReference type="PROSITE" id="PS00107">
    <property type="entry name" value="PROTEIN_KINASE_ATP"/>
    <property type="match status" value="1"/>
</dbReference>
<evidence type="ECO:0000256" key="7">
    <source>
        <dbReference type="ARBA" id="ARBA00022679"/>
    </source>
</evidence>
<evidence type="ECO:0000256" key="22">
    <source>
        <dbReference type="SAM" id="Phobius"/>
    </source>
</evidence>
<dbReference type="OMA" id="WYRKKHG"/>
<dbReference type="InterPro" id="IPR003591">
    <property type="entry name" value="Leu-rich_rpt_typical-subtyp"/>
</dbReference>
<dbReference type="Proteomes" id="UP000054558">
    <property type="component" value="Unassembled WGS sequence"/>
</dbReference>
<evidence type="ECO:0000256" key="8">
    <source>
        <dbReference type="ARBA" id="ARBA00022692"/>
    </source>
</evidence>
<evidence type="ECO:0000259" key="24">
    <source>
        <dbReference type="PROSITE" id="PS50011"/>
    </source>
</evidence>
<dbReference type="STRING" id="105231.A0A1Y1I4W9"/>
<keyword evidence="7" id="KW-0808">Transferase</keyword>
<evidence type="ECO:0000256" key="12">
    <source>
        <dbReference type="ARBA" id="ARBA00022777"/>
    </source>
</evidence>
<dbReference type="FunFam" id="3.80.10.10:FF:000129">
    <property type="entry name" value="Leucine-rich repeat receptor-like kinase"/>
    <property type="match status" value="1"/>
</dbReference>
<proteinExistence type="inferred from homology"/>
<evidence type="ECO:0000256" key="13">
    <source>
        <dbReference type="ARBA" id="ARBA00022840"/>
    </source>
</evidence>
<dbReference type="OrthoDB" id="4062651at2759"/>
<dbReference type="Gene3D" id="3.30.200.20">
    <property type="entry name" value="Phosphorylase Kinase, domain 1"/>
    <property type="match status" value="1"/>
</dbReference>
<evidence type="ECO:0000256" key="4">
    <source>
        <dbReference type="ARBA" id="ARBA00022475"/>
    </source>
</evidence>
<evidence type="ECO:0000256" key="21">
    <source>
        <dbReference type="SAM" id="MobiDB-lite"/>
    </source>
</evidence>
<evidence type="ECO:0000256" key="1">
    <source>
        <dbReference type="ARBA" id="ARBA00004162"/>
    </source>
</evidence>
<keyword evidence="26" id="KW-1185">Reference proteome</keyword>